<evidence type="ECO:0000259" key="1">
    <source>
        <dbReference type="PROSITE" id="PS50042"/>
    </source>
</evidence>
<sequence length="107" mass="12245">MIVYDEAKEFLKKVPPFQFLDEETLYGIIPYLRLEFYPKGTVILEEGGKSSEFLYLIKKGAVKITLRGENGEEMLVDMRGEGETFGLWSLIEGQQQTTVKTLEDTLC</sequence>
<dbReference type="PROSITE" id="PS50042">
    <property type="entry name" value="CNMP_BINDING_3"/>
    <property type="match status" value="1"/>
</dbReference>
<feature type="domain" description="Cyclic nucleotide-binding" evidence="1">
    <location>
        <begin position="16"/>
        <end position="98"/>
    </location>
</feature>
<protein>
    <recommendedName>
        <fullName evidence="1">Cyclic nucleotide-binding domain-containing protein</fullName>
    </recommendedName>
</protein>
<organism evidence="2 3">
    <name type="scientific">Thermosulfurimonas dismutans</name>
    <dbReference type="NCBI Taxonomy" id="999894"/>
    <lineage>
        <taxon>Bacteria</taxon>
        <taxon>Pseudomonadati</taxon>
        <taxon>Thermodesulfobacteriota</taxon>
        <taxon>Thermodesulfobacteria</taxon>
        <taxon>Thermodesulfobacteriales</taxon>
        <taxon>Thermodesulfobacteriaceae</taxon>
        <taxon>Thermosulfurimonas</taxon>
    </lineage>
</organism>
<evidence type="ECO:0000313" key="3">
    <source>
        <dbReference type="Proteomes" id="UP000078390"/>
    </source>
</evidence>
<dbReference type="CDD" id="cd00038">
    <property type="entry name" value="CAP_ED"/>
    <property type="match status" value="1"/>
</dbReference>
<name>A0A179D6G3_9BACT</name>
<dbReference type="InterPro" id="IPR000595">
    <property type="entry name" value="cNMP-bd_dom"/>
</dbReference>
<proteinExistence type="predicted"/>
<keyword evidence="3" id="KW-1185">Reference proteome</keyword>
<dbReference type="STRING" id="999894.TDIS_0202"/>
<dbReference type="EMBL" id="LWLG01000001">
    <property type="protein sequence ID" value="OAQ21684.1"/>
    <property type="molecule type" value="Genomic_DNA"/>
</dbReference>
<dbReference type="OrthoDB" id="1523752at2"/>
<dbReference type="Gene3D" id="2.60.120.10">
    <property type="entry name" value="Jelly Rolls"/>
    <property type="match status" value="1"/>
</dbReference>
<dbReference type="PANTHER" id="PTHR23011:SF28">
    <property type="entry name" value="CYCLIC NUCLEOTIDE-BINDING DOMAIN CONTAINING PROTEIN"/>
    <property type="match status" value="1"/>
</dbReference>
<dbReference type="InterPro" id="IPR014710">
    <property type="entry name" value="RmlC-like_jellyroll"/>
</dbReference>
<dbReference type="PANTHER" id="PTHR23011">
    <property type="entry name" value="CYCLIC NUCLEOTIDE-BINDING DOMAIN CONTAINING PROTEIN"/>
    <property type="match status" value="1"/>
</dbReference>
<gene>
    <name evidence="2" type="ORF">TDIS_0202</name>
</gene>
<dbReference type="InterPro" id="IPR018490">
    <property type="entry name" value="cNMP-bd_dom_sf"/>
</dbReference>
<dbReference type="SUPFAM" id="SSF51206">
    <property type="entry name" value="cAMP-binding domain-like"/>
    <property type="match status" value="1"/>
</dbReference>
<dbReference type="RefSeq" id="WP_084270881.1">
    <property type="nucleotide sequence ID" value="NZ_LWLG01000001.1"/>
</dbReference>
<dbReference type="AlphaFoldDB" id="A0A179D6G3"/>
<reference evidence="2 3" key="1">
    <citation type="submission" date="2016-04" db="EMBL/GenBank/DDBJ databases">
        <title>Genome analysis of Thermosulfurimonas dismutans, the first thermophilic sulfur-disproportionating bacterium of the phylum Thermodesulfobacteria.</title>
        <authorList>
            <person name="Mardanov A.V."/>
            <person name="Beletsky A.V."/>
            <person name="Kadnikov V.V."/>
            <person name="Slobodkin A.I."/>
            <person name="Ravin N.V."/>
        </authorList>
    </citation>
    <scope>NUCLEOTIDE SEQUENCE [LARGE SCALE GENOMIC DNA]</scope>
    <source>
        <strain evidence="2 3">S95</strain>
    </source>
</reference>
<comment type="caution">
    <text evidence="2">The sequence shown here is derived from an EMBL/GenBank/DDBJ whole genome shotgun (WGS) entry which is preliminary data.</text>
</comment>
<dbReference type="Proteomes" id="UP000078390">
    <property type="component" value="Unassembled WGS sequence"/>
</dbReference>
<accession>A0A179D6G3</accession>
<dbReference type="Pfam" id="PF00027">
    <property type="entry name" value="cNMP_binding"/>
    <property type="match status" value="1"/>
</dbReference>
<evidence type="ECO:0000313" key="2">
    <source>
        <dbReference type="EMBL" id="OAQ21684.1"/>
    </source>
</evidence>